<evidence type="ECO:0000313" key="2">
    <source>
        <dbReference type="EMBL" id="KKW17198.1"/>
    </source>
</evidence>
<dbReference type="Pfam" id="PF13173">
    <property type="entry name" value="AAA_14"/>
    <property type="match status" value="1"/>
</dbReference>
<dbReference type="Pfam" id="PF13635">
    <property type="entry name" value="DUF4143"/>
    <property type="match status" value="1"/>
</dbReference>
<dbReference type="SMART" id="SM00382">
    <property type="entry name" value="AAA"/>
    <property type="match status" value="1"/>
</dbReference>
<dbReference type="Gene3D" id="3.40.50.300">
    <property type="entry name" value="P-loop containing nucleotide triphosphate hydrolases"/>
    <property type="match status" value="1"/>
</dbReference>
<organism evidence="2 3">
    <name type="scientific">Candidatus Magasanikbacteria bacterium GW2011_GWA2_50_22</name>
    <dbReference type="NCBI Taxonomy" id="1619043"/>
    <lineage>
        <taxon>Bacteria</taxon>
        <taxon>Candidatus Magasanikiibacteriota</taxon>
    </lineage>
</organism>
<dbReference type="InterPro" id="IPR041682">
    <property type="entry name" value="AAA_14"/>
</dbReference>
<dbReference type="InterPro" id="IPR025420">
    <property type="entry name" value="DUF4143"/>
</dbReference>
<dbReference type="PANTHER" id="PTHR43566:SF1">
    <property type="entry name" value="AAA+ ATPASE DOMAIN-CONTAINING PROTEIN"/>
    <property type="match status" value="1"/>
</dbReference>
<evidence type="ECO:0000259" key="1">
    <source>
        <dbReference type="SMART" id="SM00382"/>
    </source>
</evidence>
<dbReference type="PANTHER" id="PTHR43566">
    <property type="entry name" value="CONSERVED PROTEIN"/>
    <property type="match status" value="1"/>
</dbReference>
<reference evidence="2 3" key="1">
    <citation type="journal article" date="2015" name="Nature">
        <title>rRNA introns, odd ribosomes, and small enigmatic genomes across a large radiation of phyla.</title>
        <authorList>
            <person name="Brown C.T."/>
            <person name="Hug L.A."/>
            <person name="Thomas B.C."/>
            <person name="Sharon I."/>
            <person name="Castelle C.J."/>
            <person name="Singh A."/>
            <person name="Wilkins M.J."/>
            <person name="Williams K.H."/>
            <person name="Banfield J.F."/>
        </authorList>
    </citation>
    <scope>NUCLEOTIDE SEQUENCE [LARGE SCALE GENOMIC DNA]</scope>
</reference>
<comment type="caution">
    <text evidence="2">The sequence shown here is derived from an EMBL/GenBank/DDBJ whole genome shotgun (WGS) entry which is preliminary data.</text>
</comment>
<evidence type="ECO:0000313" key="3">
    <source>
        <dbReference type="Proteomes" id="UP000033982"/>
    </source>
</evidence>
<gene>
    <name evidence="2" type="ORF">UY58_C0009G0002</name>
</gene>
<dbReference type="EMBL" id="LCQN01000009">
    <property type="protein sequence ID" value="KKW17198.1"/>
    <property type="molecule type" value="Genomic_DNA"/>
</dbReference>
<sequence>MYIPRSIEPKIKDWLFREKIIVIYGARQTGKSTIVRRILADYSKNSRYFNGDETETRRLFGEAGDRATLKRIAGEAKIVVIDEAQKIENIGLKLKILVDAYPQQQIIATGSSSFDLANKIAEPLTGRTVQFTLYPLSVAELSRIWGETELKLQLPNLMIYGAYPAVVTASSLEEKAVILKQLVTDYLYRDVLSFDRVQKSEALRKLTEAISLQTGNEVSYNELSGLLQIGKQTVISYLDILEQGFIVFRLTSFARNLRQEINRSRKVYLIDTGVRNALINNLNPLSLRTDTGELWENFVAAEFKKQQYWAAKDSAAKELAGGLSSVGVETYHQR</sequence>
<dbReference type="AlphaFoldDB" id="A0A0G1WEK8"/>
<protein>
    <submittedName>
        <fullName evidence="2">AAA ATPase</fullName>
    </submittedName>
</protein>
<proteinExistence type="predicted"/>
<dbReference type="Proteomes" id="UP000033982">
    <property type="component" value="Unassembled WGS sequence"/>
</dbReference>
<dbReference type="SUPFAM" id="SSF52540">
    <property type="entry name" value="P-loop containing nucleoside triphosphate hydrolases"/>
    <property type="match status" value="1"/>
</dbReference>
<name>A0A0G1WEK8_9BACT</name>
<accession>A0A0G1WEK8</accession>
<dbReference type="InterPro" id="IPR027417">
    <property type="entry name" value="P-loop_NTPase"/>
</dbReference>
<dbReference type="InterPro" id="IPR003593">
    <property type="entry name" value="AAA+_ATPase"/>
</dbReference>
<feature type="domain" description="AAA+ ATPase" evidence="1">
    <location>
        <begin position="17"/>
        <end position="135"/>
    </location>
</feature>